<name>A0ABS2MWI2_9BACI</name>
<comment type="caution">
    <text evidence="1">The sequence shown here is derived from an EMBL/GenBank/DDBJ whole genome shotgun (WGS) entry which is preliminary data.</text>
</comment>
<evidence type="ECO:0000313" key="1">
    <source>
        <dbReference type="EMBL" id="MBM7570060.1"/>
    </source>
</evidence>
<sequence>MNPILFFIQKITSNITIAPAESIITPFIDEVHPGTIDWCHSSKEA</sequence>
<proteinExistence type="predicted"/>
<dbReference type="EMBL" id="JAFBDR010000002">
    <property type="protein sequence ID" value="MBM7570060.1"/>
    <property type="molecule type" value="Genomic_DNA"/>
</dbReference>
<gene>
    <name evidence="1" type="ORF">JOC48_000538</name>
</gene>
<reference evidence="1 2" key="1">
    <citation type="submission" date="2021-01" db="EMBL/GenBank/DDBJ databases">
        <title>Genomic Encyclopedia of Type Strains, Phase IV (KMG-IV): sequencing the most valuable type-strain genomes for metagenomic binning, comparative biology and taxonomic classification.</title>
        <authorList>
            <person name="Goeker M."/>
        </authorList>
    </citation>
    <scope>NUCLEOTIDE SEQUENCE [LARGE SCALE GENOMIC DNA]</scope>
    <source>
        <strain evidence="1 2">DSM 23711</strain>
    </source>
</reference>
<keyword evidence="2" id="KW-1185">Reference proteome</keyword>
<protein>
    <submittedName>
        <fullName evidence="1">Uncharacterized protein</fullName>
    </submittedName>
</protein>
<dbReference type="Proteomes" id="UP001296943">
    <property type="component" value="Unassembled WGS sequence"/>
</dbReference>
<evidence type="ECO:0000313" key="2">
    <source>
        <dbReference type="Proteomes" id="UP001296943"/>
    </source>
</evidence>
<accession>A0ABS2MWI2</accession>
<organism evidence="1 2">
    <name type="scientific">Aquibacillus albus</name>
    <dbReference type="NCBI Taxonomy" id="1168171"/>
    <lineage>
        <taxon>Bacteria</taxon>
        <taxon>Bacillati</taxon>
        <taxon>Bacillota</taxon>
        <taxon>Bacilli</taxon>
        <taxon>Bacillales</taxon>
        <taxon>Bacillaceae</taxon>
        <taxon>Aquibacillus</taxon>
    </lineage>
</organism>
<dbReference type="RefSeq" id="WP_239584170.1">
    <property type="nucleotide sequence ID" value="NZ_JAFBDR010000002.1"/>
</dbReference>